<accession>A0A3D9DKN7</accession>
<evidence type="ECO:0000313" key="4">
    <source>
        <dbReference type="Proteomes" id="UP000257030"/>
    </source>
</evidence>
<reference evidence="3 4" key="1">
    <citation type="journal article" date="2010" name="Syst. Appl. Microbiol.">
        <title>Four new species of Chryseobacterium from the rhizosphere of coastal sand dune plants, Chryseobacterium elymi sp. nov., Chryseobacterium hagamense sp. nov., Chryseobacterium lathyri sp. nov. and Chryseobacterium rhizosphaerae sp. nov.</title>
        <authorList>
            <person name="Cho S.H."/>
            <person name="Lee K.S."/>
            <person name="Shin D.S."/>
            <person name="Han J.H."/>
            <person name="Park K.S."/>
            <person name="Lee C.H."/>
            <person name="Park K.H."/>
            <person name="Kim S.B."/>
        </authorList>
    </citation>
    <scope>NUCLEOTIDE SEQUENCE [LARGE SCALE GENOMIC DNA]</scope>
    <source>
        <strain evidence="3 4">KCTC 22547</strain>
    </source>
</reference>
<dbReference type="GO" id="GO:0016491">
    <property type="term" value="F:oxidoreductase activity"/>
    <property type="evidence" value="ECO:0007669"/>
    <property type="project" value="InterPro"/>
</dbReference>
<dbReference type="InterPro" id="IPR005025">
    <property type="entry name" value="FMN_Rdtase-like_dom"/>
</dbReference>
<dbReference type="Gene3D" id="3.30.1330.40">
    <property type="entry name" value="RutC-like"/>
    <property type="match status" value="1"/>
</dbReference>
<organism evidence="3 4">
    <name type="scientific">Chryseobacterium elymi</name>
    <dbReference type="NCBI Taxonomy" id="395936"/>
    <lineage>
        <taxon>Bacteria</taxon>
        <taxon>Pseudomonadati</taxon>
        <taxon>Bacteroidota</taxon>
        <taxon>Flavobacteriia</taxon>
        <taxon>Flavobacteriales</taxon>
        <taxon>Weeksellaceae</taxon>
        <taxon>Chryseobacterium group</taxon>
        <taxon>Chryseobacterium</taxon>
    </lineage>
</organism>
<dbReference type="PANTHER" id="PTHR43760">
    <property type="entry name" value="ENDORIBONUCLEASE-RELATED"/>
    <property type="match status" value="1"/>
</dbReference>
<dbReference type="GO" id="GO:0010181">
    <property type="term" value="F:FMN binding"/>
    <property type="evidence" value="ECO:0007669"/>
    <property type="project" value="InterPro"/>
</dbReference>
<proteinExistence type="predicted"/>
<dbReference type="OrthoDB" id="9806350at2"/>
<evidence type="ECO:0000259" key="2">
    <source>
        <dbReference type="PROSITE" id="PS50902"/>
    </source>
</evidence>
<dbReference type="Pfam" id="PF03358">
    <property type="entry name" value="FMN_red"/>
    <property type="match status" value="1"/>
</dbReference>
<dbReference type="InterPro" id="IPR029039">
    <property type="entry name" value="Flavoprotein-like_sf"/>
</dbReference>
<dbReference type="PROSITE" id="PS50902">
    <property type="entry name" value="FLAVODOXIN_LIKE"/>
    <property type="match status" value="1"/>
</dbReference>
<sequence>MKKLSTVFVLILLLKITTVMAQGSKAKILVLIHSDNGGTYELAKEIASGIENSKNAVAVIKQVKASCNPKLKNIPVASVDELPSYDGIAFGSPVYFGNISTGMSEFLSKTVQLWTNHVLEGIPATVFMSAGSGAGKELALQAFGNSLAVHGMVLVSNGIRGTDNINKTIPQGNTVLGITSMASLKDVERPTKDERAVAELQGRNFAKTALALKGTFSKKQAAAVIPVTSQDINDLLKQKNIILPQVPQPAGNYKPFVRSGNLVFINQVALKEGEILNPGKLGVDVTEQQVKEATKATMLNVIAVLKEAVSGDLNKVKQCVQLTGIFNTKDDYTKHADLMNVASDLTVEVFGEKGKHARATLGASSIPVNSSVEIQAVFEVE</sequence>
<dbReference type="EMBL" id="QNUH01000006">
    <property type="protein sequence ID" value="REC78476.1"/>
    <property type="molecule type" value="Genomic_DNA"/>
</dbReference>
<keyword evidence="1" id="KW-0732">Signal</keyword>
<feature type="signal peptide" evidence="1">
    <location>
        <begin position="1"/>
        <end position="21"/>
    </location>
</feature>
<gene>
    <name evidence="3" type="ORF">DRF60_08440</name>
</gene>
<evidence type="ECO:0000313" key="3">
    <source>
        <dbReference type="EMBL" id="REC78476.1"/>
    </source>
</evidence>
<dbReference type="AlphaFoldDB" id="A0A3D9DKN7"/>
<dbReference type="Proteomes" id="UP000257030">
    <property type="component" value="Unassembled WGS sequence"/>
</dbReference>
<feature type="chain" id="PRO_5017646348" evidence="1">
    <location>
        <begin position="22"/>
        <end position="381"/>
    </location>
</feature>
<feature type="domain" description="Flavodoxin-like" evidence="2">
    <location>
        <begin position="28"/>
        <end position="205"/>
    </location>
</feature>
<dbReference type="SUPFAM" id="SSF52218">
    <property type="entry name" value="Flavoproteins"/>
    <property type="match status" value="1"/>
</dbReference>
<dbReference type="RefSeq" id="WP_116011672.1">
    <property type="nucleotide sequence ID" value="NZ_QNUH01000006.1"/>
</dbReference>
<dbReference type="SUPFAM" id="SSF55298">
    <property type="entry name" value="YjgF-like"/>
    <property type="match status" value="1"/>
</dbReference>
<dbReference type="PANTHER" id="PTHR43760:SF1">
    <property type="entry name" value="ENDORIBONUCLEASE L-PSP_CHORISMATE MUTASE-LIKE DOMAIN-CONTAINING PROTEIN"/>
    <property type="match status" value="1"/>
</dbReference>
<evidence type="ECO:0000256" key="1">
    <source>
        <dbReference type="SAM" id="SignalP"/>
    </source>
</evidence>
<keyword evidence="4" id="KW-1185">Reference proteome</keyword>
<dbReference type="CDD" id="cd02199">
    <property type="entry name" value="YjgF_YER057c_UK114_like_1"/>
    <property type="match status" value="1"/>
</dbReference>
<dbReference type="InterPro" id="IPR008254">
    <property type="entry name" value="Flavodoxin/NO_synth"/>
</dbReference>
<dbReference type="Gene3D" id="3.40.50.360">
    <property type="match status" value="1"/>
</dbReference>
<name>A0A3D9DKN7_9FLAO</name>
<dbReference type="Pfam" id="PF14588">
    <property type="entry name" value="YjgF_endoribonc"/>
    <property type="match status" value="1"/>
</dbReference>
<dbReference type="InterPro" id="IPR013813">
    <property type="entry name" value="Endoribo_LPSP/chorism_mut-like"/>
</dbReference>
<dbReference type="InterPro" id="IPR035959">
    <property type="entry name" value="RutC-like_sf"/>
</dbReference>
<comment type="caution">
    <text evidence="3">The sequence shown here is derived from an EMBL/GenBank/DDBJ whole genome shotgun (WGS) entry which is preliminary data.</text>
</comment>
<protein>
    <submittedName>
        <fullName evidence="3">NAD(P)H:quinone oxidoreductase</fullName>
    </submittedName>
</protein>